<sequence>MNLRDFLSATITAVILVAIFIKIHGSGFFDKKRKYHPVAGTVIHQMFNFHRLLEYMIDLASQRKTYRLLSFTRNEVYTSNPVNIEHILTTNFPNYGKDGKRKTESYP</sequence>
<keyword evidence="7" id="KW-0503">Monooxygenase</keyword>
<keyword evidence="8" id="KW-1133">Transmembrane helix</keyword>
<accession>A0A371E8V9</accession>
<name>A0A371E8V9_MUCPR</name>
<feature type="transmembrane region" description="Helical" evidence="8">
    <location>
        <begin position="6"/>
        <end position="25"/>
    </location>
</feature>
<comment type="caution">
    <text evidence="9">The sequence shown here is derived from an EMBL/GenBank/DDBJ whole genome shotgun (WGS) entry which is preliminary data.</text>
</comment>
<evidence type="ECO:0000256" key="4">
    <source>
        <dbReference type="ARBA" id="ARBA00022723"/>
    </source>
</evidence>
<dbReference type="GO" id="GO:0046872">
    <property type="term" value="F:metal ion binding"/>
    <property type="evidence" value="ECO:0007669"/>
    <property type="project" value="UniProtKB-KW"/>
</dbReference>
<comment type="similarity">
    <text evidence="2">Belongs to the cytochrome P450 family.</text>
</comment>
<keyword evidence="8" id="KW-0472">Membrane</keyword>
<evidence type="ECO:0000256" key="8">
    <source>
        <dbReference type="SAM" id="Phobius"/>
    </source>
</evidence>
<organism evidence="9 10">
    <name type="scientific">Mucuna pruriens</name>
    <name type="common">Velvet bean</name>
    <name type="synonym">Dolichos pruriens</name>
    <dbReference type="NCBI Taxonomy" id="157652"/>
    <lineage>
        <taxon>Eukaryota</taxon>
        <taxon>Viridiplantae</taxon>
        <taxon>Streptophyta</taxon>
        <taxon>Embryophyta</taxon>
        <taxon>Tracheophyta</taxon>
        <taxon>Spermatophyta</taxon>
        <taxon>Magnoliopsida</taxon>
        <taxon>eudicotyledons</taxon>
        <taxon>Gunneridae</taxon>
        <taxon>Pentapetalae</taxon>
        <taxon>rosids</taxon>
        <taxon>fabids</taxon>
        <taxon>Fabales</taxon>
        <taxon>Fabaceae</taxon>
        <taxon>Papilionoideae</taxon>
        <taxon>50 kb inversion clade</taxon>
        <taxon>NPAAA clade</taxon>
        <taxon>indigoferoid/millettioid clade</taxon>
        <taxon>Phaseoleae</taxon>
        <taxon>Mucuna</taxon>
    </lineage>
</organism>
<dbReference type="EMBL" id="QJKJ01015500">
    <property type="protein sequence ID" value="RDX62429.1"/>
    <property type="molecule type" value="Genomic_DNA"/>
</dbReference>
<keyword evidence="3" id="KW-0349">Heme</keyword>
<evidence type="ECO:0000256" key="5">
    <source>
        <dbReference type="ARBA" id="ARBA00023002"/>
    </source>
</evidence>
<keyword evidence="8" id="KW-0812">Transmembrane</keyword>
<proteinExistence type="inferred from homology"/>
<dbReference type="PANTHER" id="PTHR24296">
    <property type="entry name" value="CYTOCHROME P450"/>
    <property type="match status" value="1"/>
</dbReference>
<protein>
    <submittedName>
        <fullName evidence="9">Cytochrome P450 704C1</fullName>
    </submittedName>
</protein>
<keyword evidence="4" id="KW-0479">Metal-binding</keyword>
<dbReference type="Proteomes" id="UP000257109">
    <property type="component" value="Unassembled WGS sequence"/>
</dbReference>
<keyword evidence="6" id="KW-0408">Iron</keyword>
<reference evidence="9" key="1">
    <citation type="submission" date="2018-05" db="EMBL/GenBank/DDBJ databases">
        <title>Draft genome of Mucuna pruriens seed.</title>
        <authorList>
            <person name="Nnadi N.E."/>
            <person name="Vos R."/>
            <person name="Hasami M.H."/>
            <person name="Devisetty U.K."/>
            <person name="Aguiy J.C."/>
        </authorList>
    </citation>
    <scope>NUCLEOTIDE SEQUENCE [LARGE SCALE GENOMIC DNA]</scope>
    <source>
        <strain evidence="9">JCA_2017</strain>
    </source>
</reference>
<evidence type="ECO:0000256" key="7">
    <source>
        <dbReference type="ARBA" id="ARBA00023033"/>
    </source>
</evidence>
<evidence type="ECO:0000256" key="1">
    <source>
        <dbReference type="ARBA" id="ARBA00001971"/>
    </source>
</evidence>
<keyword evidence="5" id="KW-0560">Oxidoreductase</keyword>
<feature type="non-terminal residue" evidence="9">
    <location>
        <position position="1"/>
    </location>
</feature>
<keyword evidence="10" id="KW-1185">Reference proteome</keyword>
<evidence type="ECO:0000256" key="3">
    <source>
        <dbReference type="ARBA" id="ARBA00022617"/>
    </source>
</evidence>
<evidence type="ECO:0000256" key="2">
    <source>
        <dbReference type="ARBA" id="ARBA00010617"/>
    </source>
</evidence>
<dbReference type="AlphaFoldDB" id="A0A371E8V9"/>
<dbReference type="OrthoDB" id="1470350at2759"/>
<gene>
    <name evidence="9" type="primary">CYP704C1</name>
    <name evidence="9" type="ORF">CR513_59243</name>
</gene>
<evidence type="ECO:0000313" key="9">
    <source>
        <dbReference type="EMBL" id="RDX62429.1"/>
    </source>
</evidence>
<comment type="cofactor">
    <cofactor evidence="1">
        <name>heme</name>
        <dbReference type="ChEBI" id="CHEBI:30413"/>
    </cofactor>
</comment>
<dbReference type="STRING" id="157652.A0A371E8V9"/>
<dbReference type="GO" id="GO:0004497">
    <property type="term" value="F:monooxygenase activity"/>
    <property type="evidence" value="ECO:0007669"/>
    <property type="project" value="UniProtKB-KW"/>
</dbReference>
<evidence type="ECO:0000313" key="10">
    <source>
        <dbReference type="Proteomes" id="UP000257109"/>
    </source>
</evidence>
<evidence type="ECO:0000256" key="6">
    <source>
        <dbReference type="ARBA" id="ARBA00023004"/>
    </source>
</evidence>